<dbReference type="InterPro" id="IPR019522">
    <property type="entry name" value="PIK3R5/6"/>
</dbReference>
<evidence type="ECO:0000313" key="2">
    <source>
        <dbReference type="Proteomes" id="UP001176940"/>
    </source>
</evidence>
<keyword evidence="2" id="KW-1185">Reference proteome</keyword>
<dbReference type="Pfam" id="PF10486">
    <property type="entry name" value="PI3K_1B_p101"/>
    <property type="match status" value="2"/>
</dbReference>
<dbReference type="EMBL" id="CAUEEQ010004113">
    <property type="protein sequence ID" value="CAJ0926655.1"/>
    <property type="molecule type" value="Genomic_DNA"/>
</dbReference>
<evidence type="ECO:0000313" key="1">
    <source>
        <dbReference type="EMBL" id="CAJ0926655.1"/>
    </source>
</evidence>
<reference evidence="1" key="1">
    <citation type="submission" date="2023-07" db="EMBL/GenBank/DDBJ databases">
        <authorList>
            <person name="Stuckert A."/>
        </authorList>
    </citation>
    <scope>NUCLEOTIDE SEQUENCE</scope>
</reference>
<name>A0ABN9L0K1_9NEOB</name>
<sequence length="864" mass="97884">MESKRPSRHLNPYMRRLWWPTASGRWPQGNQLSALLSADTDLQHRHTSAATGILRKVRCYTTVTNPDLSYTHTPPPDDSYKGWTWNAAPFSENYEIPYIDYIFASESRSFLLCCQQLLYACKQRMAGTSWDANEQSITSLPCAAYKHKSAAGIGTRCCKGAQEATEADMVYQKVQAILRGLDIQHPAQRSDPGMLRWTLHKSLDRNPNSGNIMVGVIIKELEKAELEDNLHYIIPLLHTLMYAITKAAYISDELYERVYVFCKKILTLPKPYCTIGLDYAERLKTEKKVPGFSYQKMVVLEQNLKRDANHHQDKVLLFLDPALVSEAVCNTLLRETQASQMSHSPISCMTYVIINCIQATHGKDCDIALLQQVLKDKSADEVELWFQEVLSVVERGEQESVGTRQRHNERLQELYKKIISSQEESATSKLQRIPLPSPKFSVHLWTDDDQLCNGGKELMLFMRETLTTDGETEYVKEPELSLDPEGNEQHRISVWSNDSGIERDLPGAEEKELAKLYRKPCIKKKGADVDSAVLLQSLTKAPKGSRAATLQRLSGQSTEIPNGPDRLPTARVVILGDDRALGRLAKAYYSFRKREARRPHRTLKANLQFYCIPIQGERTDTSDEMVKEEMAAMSDMCELSTYLGQVDPWYDKNINTLYDRITKLALMIHFRDLSLEPVEDVFLSELRIDLQDCSFTKMNTITRKKTVVDSRGAGIQVHYQKALASNREKEGSLVLKTSGAIIKTIPSNEMDDLVCLNVYVDEIGKSSLSSGRSALYKPNGLKASNIQMRSLDLRTLSLQLDKDSRRVYNNVSSFEVFPCQEPGYSLQKIRASRVHGEGKEDCGLSRYMTKSLLLPINTFAGIIQ</sequence>
<protein>
    <recommendedName>
        <fullName evidence="3">Phosphoinositide 3-kinase regulatory subunit 6</fullName>
    </recommendedName>
</protein>
<dbReference type="Proteomes" id="UP001176940">
    <property type="component" value="Unassembled WGS sequence"/>
</dbReference>
<gene>
    <name evidence="1" type="ORF">RIMI_LOCUS2842081</name>
</gene>
<organism evidence="1 2">
    <name type="scientific">Ranitomeya imitator</name>
    <name type="common">mimic poison frog</name>
    <dbReference type="NCBI Taxonomy" id="111125"/>
    <lineage>
        <taxon>Eukaryota</taxon>
        <taxon>Metazoa</taxon>
        <taxon>Chordata</taxon>
        <taxon>Craniata</taxon>
        <taxon>Vertebrata</taxon>
        <taxon>Euteleostomi</taxon>
        <taxon>Amphibia</taxon>
        <taxon>Batrachia</taxon>
        <taxon>Anura</taxon>
        <taxon>Neobatrachia</taxon>
        <taxon>Hyloidea</taxon>
        <taxon>Dendrobatidae</taxon>
        <taxon>Dendrobatinae</taxon>
        <taxon>Ranitomeya</taxon>
    </lineage>
</organism>
<comment type="caution">
    <text evidence="1">The sequence shown here is derived from an EMBL/GenBank/DDBJ whole genome shotgun (WGS) entry which is preliminary data.</text>
</comment>
<dbReference type="PANTHER" id="PTHR15593">
    <property type="entry name" value="PHOSPHATIDYLINOSITOL 3-KINASE REGULATORY SUBUNIT"/>
    <property type="match status" value="1"/>
</dbReference>
<dbReference type="PANTHER" id="PTHR15593:SF1">
    <property type="entry name" value="PHOSPHOINOSITIDE 3-KINASE REGULATORY SUBUNIT 6"/>
    <property type="match status" value="1"/>
</dbReference>
<proteinExistence type="predicted"/>
<evidence type="ECO:0008006" key="3">
    <source>
        <dbReference type="Google" id="ProtNLM"/>
    </source>
</evidence>
<accession>A0ABN9L0K1</accession>